<name>B9D5L7_CAMRE</name>
<comment type="caution">
    <text evidence="1">The sequence shown here is derived from an EMBL/GenBank/DDBJ whole genome shotgun (WGS) entry which is preliminary data.</text>
</comment>
<dbReference type="AlphaFoldDB" id="B9D5L7"/>
<dbReference type="EMBL" id="ACFU01000041">
    <property type="protein sequence ID" value="EEF12708.1"/>
    <property type="molecule type" value="Genomic_DNA"/>
</dbReference>
<dbReference type="Proteomes" id="UP000003082">
    <property type="component" value="Unassembled WGS sequence"/>
</dbReference>
<keyword evidence="2" id="KW-1185">Reference proteome</keyword>
<reference evidence="1 2" key="1">
    <citation type="submission" date="2008-08" db="EMBL/GenBank/DDBJ databases">
        <authorList>
            <person name="Madupu R."/>
            <person name="Durkin A.S."/>
            <person name="Torralba M."/>
            <person name="Methe B."/>
            <person name="Sutton G.G."/>
            <person name="Strausberg R.L."/>
            <person name="Nelson K.E."/>
        </authorList>
    </citation>
    <scope>NUCLEOTIDE SEQUENCE [LARGE SCALE GENOMIC DNA]</scope>
    <source>
        <strain evidence="1 2">RM3267</strain>
    </source>
</reference>
<accession>B9D5L7</accession>
<dbReference type="STRING" id="553218.CAMRE0001_3266"/>
<sequence>MYAPLLGLFPPRPMKKYCTLNFYDNLPRERFYRNPACGVATLVLKEISLRFTRSHKHTLKFFSKYLGLRKF</sequence>
<protein>
    <submittedName>
        <fullName evidence="1">Uncharacterized protein</fullName>
    </submittedName>
</protein>
<evidence type="ECO:0000313" key="2">
    <source>
        <dbReference type="Proteomes" id="UP000003082"/>
    </source>
</evidence>
<proteinExistence type="predicted"/>
<gene>
    <name evidence="1" type="ORF">CAMRE0001_3266</name>
</gene>
<organism evidence="1 2">
    <name type="scientific">Campylobacter rectus RM3267</name>
    <dbReference type="NCBI Taxonomy" id="553218"/>
    <lineage>
        <taxon>Bacteria</taxon>
        <taxon>Pseudomonadati</taxon>
        <taxon>Campylobacterota</taxon>
        <taxon>Epsilonproteobacteria</taxon>
        <taxon>Campylobacterales</taxon>
        <taxon>Campylobacteraceae</taxon>
        <taxon>Campylobacter</taxon>
    </lineage>
</organism>
<evidence type="ECO:0000313" key="1">
    <source>
        <dbReference type="EMBL" id="EEF12708.1"/>
    </source>
</evidence>